<reference evidence="2" key="1">
    <citation type="submission" date="2022-11" db="EMBL/GenBank/DDBJ databases">
        <title>Genomic repertoires linked with pathogenic potency of arthritogenic Prevotella copri isolated from the gut of rheumatoid arthritis patients.</title>
        <authorList>
            <person name="Nii T."/>
            <person name="Maeda Y."/>
            <person name="Motooka D."/>
            <person name="Naito M."/>
            <person name="Matsumoto Y."/>
            <person name="Ogawa T."/>
            <person name="Oguro-Igashira E."/>
            <person name="Kishikawa T."/>
            <person name="Yamashita M."/>
            <person name="Koizumi S."/>
            <person name="Kurakawa T."/>
            <person name="Okumura R."/>
            <person name="Kayama H."/>
            <person name="Murakami M."/>
            <person name="Sakaguchi T."/>
            <person name="Das B."/>
            <person name="Nakamura S."/>
            <person name="Okada Y."/>
            <person name="Kumanogoh A."/>
            <person name="Takeda K."/>
        </authorList>
    </citation>
    <scope>NUCLEOTIDE SEQUENCE</scope>
    <source>
        <strain evidence="2">H012_8</strain>
    </source>
</reference>
<name>A0AAW5UK80_9BACT</name>
<keyword evidence="1" id="KW-0472">Membrane</keyword>
<gene>
    <name evidence="2" type="ORF">ONT23_01135</name>
</gene>
<dbReference type="EMBL" id="JAPDVH010000001">
    <property type="protein sequence ID" value="MCW4154164.1"/>
    <property type="molecule type" value="Genomic_DNA"/>
</dbReference>
<dbReference type="RefSeq" id="WP_264898600.1">
    <property type="nucleotide sequence ID" value="NZ_JAPDVH010000001.1"/>
</dbReference>
<feature type="transmembrane region" description="Helical" evidence="1">
    <location>
        <begin position="395"/>
        <end position="412"/>
    </location>
</feature>
<accession>A0AAW5UK80</accession>
<keyword evidence="1" id="KW-0812">Transmembrane</keyword>
<dbReference type="AlphaFoldDB" id="A0AAW5UK80"/>
<comment type="caution">
    <text evidence="2">The sequence shown here is derived from an EMBL/GenBank/DDBJ whole genome shotgun (WGS) entry which is preliminary data.</text>
</comment>
<evidence type="ECO:0000313" key="2">
    <source>
        <dbReference type="EMBL" id="MCW4154164.1"/>
    </source>
</evidence>
<proteinExistence type="predicted"/>
<sequence length="493" mass="57364">MASARVLEIVNVFTQAPMDLSIHEDCERTIISFGLQKEDTILPDDAPIALLSSRDGMTIRWRQMDSDDFDNTDYLSSNANWNEFKAEYDEELENSELSIKITIDKHQVNHSLSVYDIGNFTITLLNKSTFAFLCSINSVFEDFLYFEVFDATFQTWHTQSIAFKSNGNDFKLDEDKCKKINRNQKFASRKDICYVEGLDEIKLLPDDFYFPQATNDMQKTFLQLSCMLSQSFLFDNSQIIEDKYNYKLLGLIAYPNKVYDISHVSSLANATPDIYFKIYKWVYCDGGLFDKINIARNIISLNINVMDLSLNTDTFYSILSNYQIYEKENSLQYIELRNKISEILLGLQEKIDKISDDYVDGMKKNIFTIISFIITTIVVRMIAKQDVIKGFSIPILILMSVLLVGSFLYMLLCRSEILKKIKLFERHYKQISDRYDKLLCKNELQKVFEDCNPNIDESHSSILQSRMRWITWIWGLIVFVFGIAVVVLFFIAE</sequence>
<evidence type="ECO:0000256" key="1">
    <source>
        <dbReference type="SAM" id="Phobius"/>
    </source>
</evidence>
<organism evidence="2 3">
    <name type="scientific">Segatella copri</name>
    <dbReference type="NCBI Taxonomy" id="165179"/>
    <lineage>
        <taxon>Bacteria</taxon>
        <taxon>Pseudomonadati</taxon>
        <taxon>Bacteroidota</taxon>
        <taxon>Bacteroidia</taxon>
        <taxon>Bacteroidales</taxon>
        <taxon>Prevotellaceae</taxon>
        <taxon>Segatella</taxon>
    </lineage>
</organism>
<feature type="transmembrane region" description="Helical" evidence="1">
    <location>
        <begin position="469"/>
        <end position="492"/>
    </location>
</feature>
<dbReference type="Proteomes" id="UP001209168">
    <property type="component" value="Unassembled WGS sequence"/>
</dbReference>
<evidence type="ECO:0000313" key="3">
    <source>
        <dbReference type="Proteomes" id="UP001209168"/>
    </source>
</evidence>
<feature type="transmembrane region" description="Helical" evidence="1">
    <location>
        <begin position="366"/>
        <end position="383"/>
    </location>
</feature>
<protein>
    <submittedName>
        <fullName evidence="2">Uncharacterized protein</fullName>
    </submittedName>
</protein>
<keyword evidence="1" id="KW-1133">Transmembrane helix</keyword>